<dbReference type="Gene3D" id="3.40.50.1580">
    <property type="entry name" value="Nucleoside phosphorylase domain"/>
    <property type="match status" value="1"/>
</dbReference>
<dbReference type="GO" id="GO:0009116">
    <property type="term" value="P:nucleoside metabolic process"/>
    <property type="evidence" value="ECO:0007669"/>
    <property type="project" value="InterPro"/>
</dbReference>
<dbReference type="RefSeq" id="XP_014541374.1">
    <property type="nucleotide sequence ID" value="XM_014685888.1"/>
</dbReference>
<dbReference type="PANTHER" id="PTHR46082:SF11">
    <property type="entry name" value="AAA+ ATPASE DOMAIN-CONTAINING PROTEIN-RELATED"/>
    <property type="match status" value="1"/>
</dbReference>
<reference evidence="1 2" key="1">
    <citation type="submission" date="2020-07" db="EMBL/GenBank/DDBJ databases">
        <title>Telomere length de novo assembly of all 7 chromosomes of the fungus, Metarhizium brunneum, using a novel assembly pipeline.</title>
        <authorList>
            <person name="Saud z."/>
            <person name="Kortsinoglou A."/>
            <person name="Kouvelis V.N."/>
            <person name="Butt T.M."/>
        </authorList>
    </citation>
    <scope>NUCLEOTIDE SEQUENCE [LARGE SCALE GENOMIC DNA]</scope>
    <source>
        <strain evidence="1 2">4556</strain>
    </source>
</reference>
<dbReference type="GO" id="GO:0003824">
    <property type="term" value="F:catalytic activity"/>
    <property type="evidence" value="ECO:0007669"/>
    <property type="project" value="InterPro"/>
</dbReference>
<name>A0A7D5USI3_9HYPO</name>
<dbReference type="InterPro" id="IPR035994">
    <property type="entry name" value="Nucleoside_phosphorylase_sf"/>
</dbReference>
<sequence length="110" mass="11799">MGRMGKHNVVIAVFPDGEYSTSSAAVIARDMLHSFPNVRIGLMVGIGGGAPTAYQDVRLGDIVVSAPENRNGGIFQYDFGKTIQGERFHTTGLLNQPPVVWLLSTAVNIL</sequence>
<dbReference type="EMBL" id="CP058932">
    <property type="protein sequence ID" value="QLI65578.1"/>
    <property type="molecule type" value="Genomic_DNA"/>
</dbReference>
<evidence type="ECO:0008006" key="3">
    <source>
        <dbReference type="Google" id="ProtNLM"/>
    </source>
</evidence>
<organism evidence="1 2">
    <name type="scientific">Metarhizium brunneum</name>
    <dbReference type="NCBI Taxonomy" id="500148"/>
    <lineage>
        <taxon>Eukaryota</taxon>
        <taxon>Fungi</taxon>
        <taxon>Dikarya</taxon>
        <taxon>Ascomycota</taxon>
        <taxon>Pezizomycotina</taxon>
        <taxon>Sordariomycetes</taxon>
        <taxon>Hypocreomycetidae</taxon>
        <taxon>Hypocreales</taxon>
        <taxon>Clavicipitaceae</taxon>
        <taxon>Metarhizium</taxon>
    </lineage>
</organism>
<keyword evidence="2" id="KW-1185">Reference proteome</keyword>
<dbReference type="AlphaFoldDB" id="A0A7D5USI3"/>
<dbReference type="Proteomes" id="UP000510686">
    <property type="component" value="Chromosome 1"/>
</dbReference>
<dbReference type="SUPFAM" id="SSF53167">
    <property type="entry name" value="Purine and uridine phosphorylases"/>
    <property type="match status" value="1"/>
</dbReference>
<dbReference type="OrthoDB" id="4961234at2759"/>
<dbReference type="KEGG" id="mbrn:26246009"/>
<evidence type="ECO:0000313" key="2">
    <source>
        <dbReference type="Proteomes" id="UP000510686"/>
    </source>
</evidence>
<accession>A0A7D5USI3</accession>
<proteinExistence type="predicted"/>
<dbReference type="PANTHER" id="PTHR46082">
    <property type="entry name" value="ATP/GTP-BINDING PROTEIN-RELATED"/>
    <property type="match status" value="1"/>
</dbReference>
<evidence type="ECO:0000313" key="1">
    <source>
        <dbReference type="EMBL" id="QLI65578.1"/>
    </source>
</evidence>
<protein>
    <recommendedName>
        <fullName evidence="3">Nucleoside phosphorylase domain-containing protein</fullName>
    </recommendedName>
</protein>
<gene>
    <name evidence="1" type="ORF">G6M90_00g027850</name>
</gene>
<dbReference type="GeneID" id="26246009"/>
<dbReference type="InterPro" id="IPR053137">
    <property type="entry name" value="NLR-like"/>
</dbReference>